<dbReference type="PANTHER" id="PTHR24960">
    <property type="entry name" value="PHOTOSYSTEM I IRON-SULFUR CENTER-RELATED"/>
    <property type="match status" value="1"/>
</dbReference>
<evidence type="ECO:0000313" key="8">
    <source>
        <dbReference type="EMBL" id="MSS62513.1"/>
    </source>
</evidence>
<accession>A0A6L5XX00</accession>
<keyword evidence="5" id="KW-0408">Iron</keyword>
<dbReference type="Gene3D" id="3.40.50.11440">
    <property type="match status" value="1"/>
</dbReference>
<comment type="caution">
    <text evidence="8">The sequence shown here is derived from an EMBL/GenBank/DDBJ whole genome shotgun (WGS) entry which is preliminary data.</text>
</comment>
<dbReference type="RefSeq" id="WP_154516032.1">
    <property type="nucleotide sequence ID" value="NZ_VUMT01000001.1"/>
</dbReference>
<dbReference type="InterPro" id="IPR017900">
    <property type="entry name" value="4Fe4S_Fe_S_CS"/>
</dbReference>
<evidence type="ECO:0000256" key="5">
    <source>
        <dbReference type="ARBA" id="ARBA00023004"/>
    </source>
</evidence>
<dbReference type="Pfam" id="PF04015">
    <property type="entry name" value="DUF362"/>
    <property type="match status" value="1"/>
</dbReference>
<evidence type="ECO:0000256" key="4">
    <source>
        <dbReference type="ARBA" id="ARBA00022723"/>
    </source>
</evidence>
<proteinExistence type="predicted"/>
<dbReference type="InterPro" id="IPR017896">
    <property type="entry name" value="4Fe4S_Fe-S-bd"/>
</dbReference>
<organism evidence="8 9">
    <name type="scientific">Velocimicrobium porci</name>
    <dbReference type="NCBI Taxonomy" id="2606634"/>
    <lineage>
        <taxon>Bacteria</taxon>
        <taxon>Bacillati</taxon>
        <taxon>Bacillota</taxon>
        <taxon>Clostridia</taxon>
        <taxon>Lachnospirales</taxon>
        <taxon>Lachnospiraceae</taxon>
        <taxon>Velocimicrobium</taxon>
    </lineage>
</organism>
<keyword evidence="9" id="KW-1185">Reference proteome</keyword>
<feature type="domain" description="4Fe-4S ferredoxin-type" evidence="7">
    <location>
        <begin position="188"/>
        <end position="217"/>
    </location>
</feature>
<reference evidence="8 9" key="1">
    <citation type="submission" date="2019-08" db="EMBL/GenBank/DDBJ databases">
        <title>In-depth cultivation of the pig gut microbiome towards novel bacterial diversity and tailored functional studies.</title>
        <authorList>
            <person name="Wylensek D."/>
            <person name="Hitch T.C.A."/>
            <person name="Clavel T."/>
        </authorList>
    </citation>
    <scope>NUCLEOTIDE SEQUENCE [LARGE SCALE GENOMIC DNA]</scope>
    <source>
        <strain evidence="8 9">WCA-693-APC-MOT-I</strain>
    </source>
</reference>
<dbReference type="Proteomes" id="UP000482209">
    <property type="component" value="Unassembled WGS sequence"/>
</dbReference>
<evidence type="ECO:0000256" key="1">
    <source>
        <dbReference type="ARBA" id="ARBA00003532"/>
    </source>
</evidence>
<keyword evidence="3" id="KW-0004">4Fe-4S</keyword>
<dbReference type="InterPro" id="IPR007160">
    <property type="entry name" value="DUF362"/>
</dbReference>
<evidence type="ECO:0000256" key="6">
    <source>
        <dbReference type="ARBA" id="ARBA00023014"/>
    </source>
</evidence>
<sequence>MEKSKVYFTNMRTSFNENLPQKLERLIKKAGIDSIDFDEKYTAIKIHFGEPGNLAYLRPNYAAVVVDVVKQLGGKPFLTDCNTLYVGGRKNALDHIDAAYKNGFSPFQTGCHVIIADGLKGTDEELVPVENGEYVKEAKIGRAIMDADIFITLNHFKGHESTGFGGALKNIGMGCGSRAGKMEMHSAGKPYVDTEKCIGCGRCIKICAHDAPSIADRKASINQDKCVGCGRCIGVCPKDAVLPAGDESFDILNKKIAEYSYAVLNGRPNFHISLVVDVSPYCDCHAENDVPIVPNVGMFASFDPVALDQACADAVNKQHVMRGSLLEERLNEHEDFHDHFTNVTPETNWHVAIEHAKKLGLGTDEYELIEI</sequence>
<keyword evidence="4" id="KW-0479">Metal-binding</keyword>
<dbReference type="Pfam" id="PF12838">
    <property type="entry name" value="Fer4_7"/>
    <property type="match status" value="1"/>
</dbReference>
<dbReference type="EMBL" id="VUMT01000001">
    <property type="protein sequence ID" value="MSS62513.1"/>
    <property type="molecule type" value="Genomic_DNA"/>
</dbReference>
<evidence type="ECO:0000256" key="3">
    <source>
        <dbReference type="ARBA" id="ARBA00022485"/>
    </source>
</evidence>
<dbReference type="GO" id="GO:0051539">
    <property type="term" value="F:4 iron, 4 sulfur cluster binding"/>
    <property type="evidence" value="ECO:0007669"/>
    <property type="project" value="UniProtKB-KW"/>
</dbReference>
<keyword evidence="6" id="KW-0411">Iron-sulfur</keyword>
<dbReference type="AlphaFoldDB" id="A0A6L5XX00"/>
<feature type="domain" description="4Fe-4S ferredoxin-type" evidence="7">
    <location>
        <begin position="218"/>
        <end position="246"/>
    </location>
</feature>
<dbReference type="PROSITE" id="PS00198">
    <property type="entry name" value="4FE4S_FER_1"/>
    <property type="match status" value="1"/>
</dbReference>
<gene>
    <name evidence="8" type="ORF">FYJ58_01215</name>
</gene>
<evidence type="ECO:0000313" key="9">
    <source>
        <dbReference type="Proteomes" id="UP000482209"/>
    </source>
</evidence>
<dbReference type="Gene3D" id="3.30.70.20">
    <property type="match status" value="1"/>
</dbReference>
<name>A0A6L5XX00_9FIRM</name>
<dbReference type="InterPro" id="IPR050157">
    <property type="entry name" value="PSI_iron-sulfur_center"/>
</dbReference>
<dbReference type="SUPFAM" id="SSF54862">
    <property type="entry name" value="4Fe-4S ferredoxins"/>
    <property type="match status" value="1"/>
</dbReference>
<protein>
    <recommendedName>
        <fullName evidence="2">Ferredoxin</fullName>
    </recommendedName>
</protein>
<dbReference type="PANTHER" id="PTHR24960:SF83">
    <property type="entry name" value="4FE-4S FERREDOXIN-TYPE DOMAIN-CONTAINING PROTEIN"/>
    <property type="match status" value="1"/>
</dbReference>
<comment type="function">
    <text evidence="1">Ferredoxins are iron-sulfur proteins that transfer electrons in a wide variety of metabolic reactions.</text>
</comment>
<evidence type="ECO:0000259" key="7">
    <source>
        <dbReference type="PROSITE" id="PS51379"/>
    </source>
</evidence>
<evidence type="ECO:0000256" key="2">
    <source>
        <dbReference type="ARBA" id="ARBA00013529"/>
    </source>
</evidence>
<dbReference type="PROSITE" id="PS51379">
    <property type="entry name" value="4FE4S_FER_2"/>
    <property type="match status" value="2"/>
</dbReference>
<dbReference type="GO" id="GO:0046872">
    <property type="term" value="F:metal ion binding"/>
    <property type="evidence" value="ECO:0007669"/>
    <property type="project" value="UniProtKB-KW"/>
</dbReference>